<keyword evidence="4" id="KW-0378">Hydrolase</keyword>
<dbReference type="CDD" id="cd18873">
    <property type="entry name" value="NUDIX_NadM_like"/>
    <property type="match status" value="1"/>
</dbReference>
<dbReference type="SUPFAM" id="SSF55811">
    <property type="entry name" value="Nudix"/>
    <property type="match status" value="1"/>
</dbReference>
<keyword evidence="2 4" id="KW-0548">Nucleotidyltransferase</keyword>
<dbReference type="PROSITE" id="PS51462">
    <property type="entry name" value="NUDIX"/>
    <property type="match status" value="1"/>
</dbReference>
<dbReference type="RefSeq" id="WP_065307905.1">
    <property type="nucleotide sequence ID" value="NZ_LOCQ01000053.1"/>
</dbReference>
<dbReference type="InterPro" id="IPR015797">
    <property type="entry name" value="NUDIX_hydrolase-like_dom_sf"/>
</dbReference>
<dbReference type="EMBL" id="LOCQ01000053">
    <property type="protein sequence ID" value="OBV39563.1"/>
    <property type="molecule type" value="Genomic_DNA"/>
</dbReference>
<sequence>MSAANPNSSFDCAVLIGRFQPFHSGHAGLLQAALSSAAQVVLVLGSAFHARSPKNPFTWQERAAMIAASLPEAQRVRVHYVAVRDYYDDGLWADSVRRKVAEAVPRAARVALVACFKDATSYYLHHFPQWTMLNQEIDSSAPIGATAIRKVLFEAEDVDVSLGALAQLLPRTIAQYLKAWTMLPWYAPLVQEHRAIEAYKTRWRTAPYAPIFSTVDALVQTGGHVLLVKRGGYPGKDLWALPGGFLEPRERLLQGAIRELAEETQLGVLAPTLEEALVGVAVFDHPDRSQRGRTITHAHHFNLQTSQLPEVSAADDAALAQWLPLASLPAMEEQFFEDHFHILNHFLKLTHEQR</sequence>
<evidence type="ECO:0000256" key="2">
    <source>
        <dbReference type="ARBA" id="ARBA00022695"/>
    </source>
</evidence>
<dbReference type="InterPro" id="IPR014729">
    <property type="entry name" value="Rossmann-like_a/b/a_fold"/>
</dbReference>
<accession>A0A1A7C5J9</accession>
<keyword evidence="1 4" id="KW-0808">Transferase</keyword>
<dbReference type="PATRIC" id="fig|1747903.4.peg.3164"/>
<dbReference type="STRING" id="1747903.ASR47_1010153"/>
<dbReference type="PANTHER" id="PTHR21342">
    <property type="entry name" value="PHOSPHOPANTETHEINE ADENYLYLTRANSFERASE"/>
    <property type="match status" value="1"/>
</dbReference>
<dbReference type="PANTHER" id="PTHR21342:SF0">
    <property type="entry name" value="BIFUNCTIONAL NMN ADENYLYLTRANSFERASE_NUDIX HYDROLASE"/>
    <property type="match status" value="1"/>
</dbReference>
<keyword evidence="5" id="KW-1185">Reference proteome</keyword>
<dbReference type="Gene3D" id="3.90.79.10">
    <property type="entry name" value="Nucleoside Triphosphate Pyrophosphohydrolase"/>
    <property type="match status" value="1"/>
</dbReference>
<dbReference type="Proteomes" id="UP000092713">
    <property type="component" value="Unassembled WGS sequence"/>
</dbReference>
<dbReference type="SUPFAM" id="SSF52374">
    <property type="entry name" value="Nucleotidylyl transferase"/>
    <property type="match status" value="1"/>
</dbReference>
<dbReference type="Pfam" id="PF01467">
    <property type="entry name" value="CTP_transf_like"/>
    <property type="match status" value="1"/>
</dbReference>
<reference evidence="4 5" key="1">
    <citation type="submission" date="2016-04" db="EMBL/GenBank/DDBJ databases">
        <title>Draft genome sequence of Janthinobacterium psychrotolerans sp. nov., isolated from freshwater sediments in Denmark.</title>
        <authorList>
            <person name="Gong X."/>
            <person name="Skrivergaard S."/>
            <person name="Korsgaard B.S."/>
            <person name="Schreiber L."/>
            <person name="Marshall I.P."/>
            <person name="Finster K."/>
            <person name="Schramm A."/>
        </authorList>
    </citation>
    <scope>NUCLEOTIDE SEQUENCE [LARGE SCALE GENOMIC DNA]</scope>
    <source>
        <strain evidence="4 5">S3-2</strain>
    </source>
</reference>
<dbReference type="InterPro" id="IPR000086">
    <property type="entry name" value="NUDIX_hydrolase_dom"/>
</dbReference>
<name>A0A1A7C5J9_9BURK</name>
<dbReference type="InterPro" id="IPR004821">
    <property type="entry name" value="Cyt_trans-like"/>
</dbReference>
<dbReference type="EC" id="3.6.1.-" evidence="4"/>
<dbReference type="NCBIfam" id="TIGR00125">
    <property type="entry name" value="cyt_tran_rel"/>
    <property type="match status" value="1"/>
</dbReference>
<proteinExistence type="predicted"/>
<comment type="caution">
    <text evidence="4">The sequence shown here is derived from an EMBL/GenBank/DDBJ whole genome shotgun (WGS) entry which is preliminary data.</text>
</comment>
<evidence type="ECO:0000313" key="5">
    <source>
        <dbReference type="Proteomes" id="UP000092713"/>
    </source>
</evidence>
<dbReference type="OrthoDB" id="542521at2"/>
<dbReference type="Gene3D" id="3.40.50.620">
    <property type="entry name" value="HUPs"/>
    <property type="match status" value="1"/>
</dbReference>
<gene>
    <name evidence="4" type="ORF">ASR47_1010153</name>
</gene>
<protein>
    <submittedName>
        <fullName evidence="4">Bifunctional NMN adenylyltransferase/nudix hydrolase</fullName>
        <ecNumber evidence="4">2.7.7.1</ecNumber>
        <ecNumber evidence="4">3.6.1.-</ecNumber>
    </submittedName>
</protein>
<organism evidence="4 5">
    <name type="scientific">Janthinobacterium psychrotolerans</name>
    <dbReference type="NCBI Taxonomy" id="1747903"/>
    <lineage>
        <taxon>Bacteria</taxon>
        <taxon>Pseudomonadati</taxon>
        <taxon>Pseudomonadota</taxon>
        <taxon>Betaproteobacteria</taxon>
        <taxon>Burkholderiales</taxon>
        <taxon>Oxalobacteraceae</taxon>
        <taxon>Janthinobacterium</taxon>
    </lineage>
</organism>
<feature type="domain" description="Nudix hydrolase" evidence="3">
    <location>
        <begin position="202"/>
        <end position="346"/>
    </location>
</feature>
<dbReference type="AlphaFoldDB" id="A0A1A7C5J9"/>
<dbReference type="Pfam" id="PF00293">
    <property type="entry name" value="NUDIX"/>
    <property type="match status" value="1"/>
</dbReference>
<dbReference type="GO" id="GO:0000309">
    <property type="term" value="F:nicotinamide-nucleotide adenylyltransferase activity"/>
    <property type="evidence" value="ECO:0007669"/>
    <property type="project" value="UniProtKB-EC"/>
</dbReference>
<dbReference type="GO" id="GO:0016787">
    <property type="term" value="F:hydrolase activity"/>
    <property type="evidence" value="ECO:0007669"/>
    <property type="project" value="UniProtKB-KW"/>
</dbReference>
<dbReference type="EC" id="2.7.7.1" evidence="4"/>
<evidence type="ECO:0000313" key="4">
    <source>
        <dbReference type="EMBL" id="OBV39563.1"/>
    </source>
</evidence>
<evidence type="ECO:0000259" key="3">
    <source>
        <dbReference type="PROSITE" id="PS51462"/>
    </source>
</evidence>
<evidence type="ECO:0000256" key="1">
    <source>
        <dbReference type="ARBA" id="ARBA00022679"/>
    </source>
</evidence>